<dbReference type="SMART" id="SM00382">
    <property type="entry name" value="AAA"/>
    <property type="match status" value="1"/>
</dbReference>
<keyword evidence="2" id="KW-0813">Transport</keyword>
<evidence type="ECO:0000259" key="5">
    <source>
        <dbReference type="PROSITE" id="PS50893"/>
    </source>
</evidence>
<dbReference type="InterPro" id="IPR027417">
    <property type="entry name" value="P-loop_NTPase"/>
</dbReference>
<dbReference type="EMBL" id="JANKAS010000012">
    <property type="protein sequence ID" value="MCR1899719.1"/>
    <property type="molecule type" value="Genomic_DNA"/>
</dbReference>
<keyword evidence="4 6" id="KW-0067">ATP-binding</keyword>
<reference evidence="6" key="1">
    <citation type="submission" date="2022-07" db="EMBL/GenBank/DDBJ databases">
        <title>Enhanced cultured diversity of the mouse gut microbiota enables custom-made synthetic communities.</title>
        <authorList>
            <person name="Afrizal A."/>
        </authorList>
    </citation>
    <scope>NUCLEOTIDE SEQUENCE</scope>
    <source>
        <strain evidence="6">DSM 28593</strain>
    </source>
</reference>
<dbReference type="GO" id="GO:0005524">
    <property type="term" value="F:ATP binding"/>
    <property type="evidence" value="ECO:0007669"/>
    <property type="project" value="UniProtKB-KW"/>
</dbReference>
<dbReference type="PANTHER" id="PTHR42734">
    <property type="entry name" value="METAL TRANSPORT SYSTEM ATP-BINDING PROTEIN TM_0124-RELATED"/>
    <property type="match status" value="1"/>
</dbReference>
<dbReference type="Gene3D" id="3.40.50.300">
    <property type="entry name" value="P-loop containing nucleotide triphosphate hydrolases"/>
    <property type="match status" value="1"/>
</dbReference>
<name>A0AAE3HIZ4_9FIRM</name>
<dbReference type="CDD" id="cd03214">
    <property type="entry name" value="ABC_Iron-Siderophores_B12_Hemin"/>
    <property type="match status" value="1"/>
</dbReference>
<comment type="caution">
    <text evidence="6">The sequence shown here is derived from an EMBL/GenBank/DDBJ whole genome shotgun (WGS) entry which is preliminary data.</text>
</comment>
<keyword evidence="3" id="KW-0547">Nucleotide-binding</keyword>
<protein>
    <submittedName>
        <fullName evidence="6">ABC transporter ATP-binding protein</fullName>
    </submittedName>
</protein>
<evidence type="ECO:0000256" key="2">
    <source>
        <dbReference type="ARBA" id="ARBA00022448"/>
    </source>
</evidence>
<dbReference type="PROSITE" id="PS50893">
    <property type="entry name" value="ABC_TRANSPORTER_2"/>
    <property type="match status" value="1"/>
</dbReference>
<dbReference type="InterPro" id="IPR003439">
    <property type="entry name" value="ABC_transporter-like_ATP-bd"/>
</dbReference>
<feature type="domain" description="ABC transporter" evidence="5">
    <location>
        <begin position="3"/>
        <end position="239"/>
    </location>
</feature>
<evidence type="ECO:0000313" key="7">
    <source>
        <dbReference type="Proteomes" id="UP001205748"/>
    </source>
</evidence>
<dbReference type="Pfam" id="PF00005">
    <property type="entry name" value="ABC_tran"/>
    <property type="match status" value="1"/>
</dbReference>
<dbReference type="PANTHER" id="PTHR42734:SF6">
    <property type="entry name" value="MOLYBDATE IMPORT ATP-BINDING PROTEIN MOLC"/>
    <property type="match status" value="1"/>
</dbReference>
<dbReference type="RefSeq" id="WP_257532358.1">
    <property type="nucleotide sequence ID" value="NZ_JANKAS010000012.1"/>
</dbReference>
<proteinExistence type="inferred from homology"/>
<organism evidence="6 7">
    <name type="scientific">Irregularibacter muris</name>
    <dbReference type="NCBI Taxonomy" id="1796619"/>
    <lineage>
        <taxon>Bacteria</taxon>
        <taxon>Bacillati</taxon>
        <taxon>Bacillota</taxon>
        <taxon>Clostridia</taxon>
        <taxon>Eubacteriales</taxon>
        <taxon>Eubacteriaceae</taxon>
        <taxon>Irregularibacter</taxon>
    </lineage>
</organism>
<evidence type="ECO:0000256" key="3">
    <source>
        <dbReference type="ARBA" id="ARBA00022741"/>
    </source>
</evidence>
<dbReference type="SUPFAM" id="SSF52540">
    <property type="entry name" value="P-loop containing nucleoside triphosphate hydrolases"/>
    <property type="match status" value="1"/>
</dbReference>
<dbReference type="AlphaFoldDB" id="A0AAE3HIZ4"/>
<comment type="similarity">
    <text evidence="1">Belongs to the ABC transporter superfamily.</text>
</comment>
<dbReference type="InterPro" id="IPR050153">
    <property type="entry name" value="Metal_Ion_Import_ABC"/>
</dbReference>
<gene>
    <name evidence="6" type="ORF">NSA47_12100</name>
</gene>
<dbReference type="FunFam" id="3.40.50.300:FF:000134">
    <property type="entry name" value="Iron-enterobactin ABC transporter ATP-binding protein"/>
    <property type="match status" value="1"/>
</dbReference>
<accession>A0AAE3HIZ4</accession>
<dbReference type="InterPro" id="IPR003593">
    <property type="entry name" value="AAA+_ATPase"/>
</dbReference>
<evidence type="ECO:0000313" key="6">
    <source>
        <dbReference type="EMBL" id="MCR1899719.1"/>
    </source>
</evidence>
<evidence type="ECO:0000256" key="1">
    <source>
        <dbReference type="ARBA" id="ARBA00005417"/>
    </source>
</evidence>
<dbReference type="Proteomes" id="UP001205748">
    <property type="component" value="Unassembled WGS sequence"/>
</dbReference>
<keyword evidence="7" id="KW-1185">Reference proteome</keyword>
<sequence length="254" mass="29434">MGIEIKNLNFSYGKKQVLKNINLNFEKGKIYGLLGLNGSGKTTLLKLVLNLLKEDQGMIFLEGRAKKDYREEEISKNIAYVPQSITITYDISVMDFLMMGFNPFLKLFEKPNREHEEIAEDYLRQVQISHLREKNLNSLSGGELQMVLITRALIQNTDFIVMDEPVSNLDLKNQRYIMDKIREVSRKYNKTMIMSLHDPNLIRKYCDRAILLKQGEIIGEGIAVESINRKNLREIYDMPFEKIETTNGTNYVAL</sequence>
<evidence type="ECO:0000256" key="4">
    <source>
        <dbReference type="ARBA" id="ARBA00022840"/>
    </source>
</evidence>
<dbReference type="GO" id="GO:0016887">
    <property type="term" value="F:ATP hydrolysis activity"/>
    <property type="evidence" value="ECO:0007669"/>
    <property type="project" value="InterPro"/>
</dbReference>